<feature type="compositionally biased region" description="Basic and acidic residues" evidence="1">
    <location>
        <begin position="637"/>
        <end position="651"/>
    </location>
</feature>
<keyword evidence="3" id="KW-1185">Reference proteome</keyword>
<feature type="region of interest" description="Disordered" evidence="1">
    <location>
        <begin position="355"/>
        <end position="393"/>
    </location>
</feature>
<name>A0A177BYM2_9PLEO</name>
<reference evidence="2 3" key="1">
    <citation type="submission" date="2016-05" db="EMBL/GenBank/DDBJ databases">
        <title>Comparative analysis of secretome profiles of manganese(II)-oxidizing ascomycete fungi.</title>
        <authorList>
            <consortium name="DOE Joint Genome Institute"/>
            <person name="Zeiner C.A."/>
            <person name="Purvine S.O."/>
            <person name="Zink E.M."/>
            <person name="Wu S."/>
            <person name="Pasa-Tolic L."/>
            <person name="Chaput D.L."/>
            <person name="Haridas S."/>
            <person name="Grigoriev I.V."/>
            <person name="Santelli C.M."/>
            <person name="Hansel C.M."/>
        </authorList>
    </citation>
    <scope>NUCLEOTIDE SEQUENCE [LARGE SCALE GENOMIC DNA]</scope>
    <source>
        <strain evidence="2 3">AP3s5-JAC2a</strain>
    </source>
</reference>
<dbReference type="InParanoid" id="A0A177BYM2"/>
<feature type="compositionally biased region" description="Gly residues" evidence="1">
    <location>
        <begin position="107"/>
        <end position="117"/>
    </location>
</feature>
<dbReference type="GeneID" id="28767264"/>
<dbReference type="OrthoDB" id="3801350at2759"/>
<organism evidence="2 3">
    <name type="scientific">Paraphaeosphaeria sporulosa</name>
    <dbReference type="NCBI Taxonomy" id="1460663"/>
    <lineage>
        <taxon>Eukaryota</taxon>
        <taxon>Fungi</taxon>
        <taxon>Dikarya</taxon>
        <taxon>Ascomycota</taxon>
        <taxon>Pezizomycotina</taxon>
        <taxon>Dothideomycetes</taxon>
        <taxon>Pleosporomycetidae</taxon>
        <taxon>Pleosporales</taxon>
        <taxon>Massarineae</taxon>
        <taxon>Didymosphaeriaceae</taxon>
        <taxon>Paraphaeosphaeria</taxon>
    </lineage>
</organism>
<accession>A0A177BYM2</accession>
<proteinExistence type="predicted"/>
<sequence length="663" mass="72528">MGNSSSSHPQPPLIALNGGSLGRHNTISVPAEAFAGKRAPEKWCRLRGKSNYTPNYRPVFPDPWSYLPFPPPRVGRRPWGRRGWRGGGEETLSEGDMSMRPRRRGRGGVGRMRGAGMGLRRGGEMNMDVAYVPGMHGVVPLPMVYPYDAQGARARSAPNLQQAGYMSMPVPVPMPVRRGRVKKGVNPTGGVQPGVLPHYAPVRVNGMAPGPAPSPYAAQAQPLARMPARAPPPQQQKMRHPHPPGVEAVANGVHFAHPSSQRAPVRRKPSAPHVSAQLNRTQPPSKRAGPSGQEWLPSDNAFLDACTCTTNCNCRKGVRVLYRQQGQGDGEGAQNVETWGEIRYVLKDDLGRDCGDSGRCRADGEGDSGGGGRRKGKGKGKKGEGEQGGEVDKMREELKGLRQDIRKMRLGGTAMGPGMSMARMPSPRAWPGMEMDPRMSQRIGAGDPYDMDFTLRMQQQQMMGRRPGRMPGRMAGIDLDDERSFPDAEYMLDPMMHPDMPRLPPHLRNPGARRPKQRRGPPGRLPPRRAPDFDPHMEYAPHQGRRGNMPMPLPRRRGGGAPPPPPGYHFDDESMGSGLDGRGRFGPMDDDEGNWAPRPGKPFSELGAAHPDRYTTGIDNEFNMAPPPPPGQSPRGRGRESGSEDRPEGRRPNQAYVDDGDDY</sequence>
<feature type="compositionally biased region" description="Basic and acidic residues" evidence="1">
    <location>
        <begin position="355"/>
        <end position="364"/>
    </location>
</feature>
<feature type="compositionally biased region" description="Basic and acidic residues" evidence="1">
    <location>
        <begin position="529"/>
        <end position="539"/>
    </location>
</feature>
<dbReference type="EMBL" id="KV441562">
    <property type="protein sequence ID" value="OAF99439.1"/>
    <property type="molecule type" value="Genomic_DNA"/>
</dbReference>
<dbReference type="AlphaFoldDB" id="A0A177BYM2"/>
<feature type="region of interest" description="Disordered" evidence="1">
    <location>
        <begin position="491"/>
        <end position="663"/>
    </location>
</feature>
<dbReference type="RefSeq" id="XP_018029805.1">
    <property type="nucleotide sequence ID" value="XM_018183778.1"/>
</dbReference>
<gene>
    <name evidence="2" type="ORF">CC84DRAFT_1232946</name>
</gene>
<feature type="compositionally biased region" description="Basic residues" evidence="1">
    <location>
        <begin position="511"/>
        <end position="521"/>
    </location>
</feature>
<dbReference type="Proteomes" id="UP000077069">
    <property type="component" value="Unassembled WGS sequence"/>
</dbReference>
<evidence type="ECO:0000256" key="1">
    <source>
        <dbReference type="SAM" id="MobiDB-lite"/>
    </source>
</evidence>
<feature type="compositionally biased region" description="Basic and acidic residues" evidence="1">
    <location>
        <begin position="381"/>
        <end position="393"/>
    </location>
</feature>
<evidence type="ECO:0000313" key="3">
    <source>
        <dbReference type="Proteomes" id="UP000077069"/>
    </source>
</evidence>
<protein>
    <submittedName>
        <fullName evidence="2">Uncharacterized protein</fullName>
    </submittedName>
</protein>
<feature type="region of interest" description="Disordered" evidence="1">
    <location>
        <begin position="83"/>
        <end position="117"/>
    </location>
</feature>
<feature type="region of interest" description="Disordered" evidence="1">
    <location>
        <begin position="258"/>
        <end position="294"/>
    </location>
</feature>
<evidence type="ECO:0000313" key="2">
    <source>
        <dbReference type="EMBL" id="OAF99439.1"/>
    </source>
</evidence>